<name>A0A5R9H3J0_9PROT</name>
<evidence type="ECO:0000256" key="1">
    <source>
        <dbReference type="ARBA" id="ARBA00005104"/>
    </source>
</evidence>
<evidence type="ECO:0000256" key="3">
    <source>
        <dbReference type="ARBA" id="ARBA00023002"/>
    </source>
</evidence>
<evidence type="ECO:0000256" key="2">
    <source>
        <dbReference type="ARBA" id="ARBA00022857"/>
    </source>
</evidence>
<keyword evidence="3" id="KW-0560">Oxidoreductase</keyword>
<dbReference type="PANTHER" id="PTHR38011">
    <property type="entry name" value="DIHYDROFOLATE REDUCTASE FAMILY PROTEIN (AFU_ORTHOLOGUE AFUA_8G06820)"/>
    <property type="match status" value="1"/>
</dbReference>
<accession>A0A5R9H3J0</accession>
<organism evidence="5 6">
    <name type="scientific">Mariprofundus erugo</name>
    <dbReference type="NCBI Taxonomy" id="2528639"/>
    <lineage>
        <taxon>Bacteria</taxon>
        <taxon>Pseudomonadati</taxon>
        <taxon>Pseudomonadota</taxon>
        <taxon>Candidatius Mariprofundia</taxon>
        <taxon>Mariprofundales</taxon>
        <taxon>Mariprofundaceae</taxon>
        <taxon>Mariprofundus</taxon>
    </lineage>
</organism>
<gene>
    <name evidence="5" type="ORF">FEF65_01540</name>
</gene>
<comment type="pathway">
    <text evidence="1">Cofactor biosynthesis; riboflavin biosynthesis.</text>
</comment>
<proteinExistence type="predicted"/>
<dbReference type="Proteomes" id="UP000306585">
    <property type="component" value="Unassembled WGS sequence"/>
</dbReference>
<dbReference type="GO" id="GO:0009231">
    <property type="term" value="P:riboflavin biosynthetic process"/>
    <property type="evidence" value="ECO:0007669"/>
    <property type="project" value="InterPro"/>
</dbReference>
<keyword evidence="6" id="KW-1185">Reference proteome</keyword>
<dbReference type="RefSeq" id="WP_138238008.1">
    <property type="nucleotide sequence ID" value="NZ_VBRY01000001.1"/>
</dbReference>
<reference evidence="5 6" key="1">
    <citation type="journal article" date="2019" name="Appl. Environ. Microbiol.">
        <title>Environmental Evidence and Genomic Insight of Iron-oxidizing Bacteria Preference Towards More Corrosion Resistant Stainless Steel at Higher Salinities.</title>
        <authorList>
            <person name="Garrison C.E."/>
            <person name="Price K.A."/>
            <person name="Field E.K."/>
        </authorList>
    </citation>
    <scope>NUCLEOTIDE SEQUENCE [LARGE SCALE GENOMIC DNA]</scope>
    <source>
        <strain evidence="5 6">P3</strain>
    </source>
</reference>
<comment type="caution">
    <text evidence="5">The sequence shown here is derived from an EMBL/GenBank/DDBJ whole genome shotgun (WGS) entry which is preliminary data.</text>
</comment>
<dbReference type="Gene3D" id="3.40.430.10">
    <property type="entry name" value="Dihydrofolate Reductase, subunit A"/>
    <property type="match status" value="1"/>
</dbReference>
<dbReference type="EMBL" id="VBRY01000001">
    <property type="protein sequence ID" value="TLS69194.1"/>
    <property type="molecule type" value="Genomic_DNA"/>
</dbReference>
<sequence>MSVQQLFPPGGQSRALHGLYLNNGLHRLAPENEIFIYANYIASLDGRIATLSDDGHEFVVPASIANPRDWRLYQELAAQSDIMLTSARYFRQQAKGCSQDLLSLGREENSTDLIMWRQQQGLQPQPDVLVISASLDIPPEQLRCLNDRQVLIATCTASDGARRAFFERQGYPVLLAGDVRVDGALLRRKLCERGYRSAYMVAGPEVHHTLLAAGALDALFLTTHLGLLGGEAFHTITYGALLQSTQLQLESLYLDQQPDSSQLFARYAIRYAAAGPEMLALNVVE</sequence>
<protein>
    <submittedName>
        <fullName evidence="5">Pyrimidine reductase</fullName>
    </submittedName>
</protein>
<evidence type="ECO:0000313" key="5">
    <source>
        <dbReference type="EMBL" id="TLS69194.1"/>
    </source>
</evidence>
<dbReference type="InterPro" id="IPR002734">
    <property type="entry name" value="RibDG_C"/>
</dbReference>
<evidence type="ECO:0000259" key="4">
    <source>
        <dbReference type="Pfam" id="PF01872"/>
    </source>
</evidence>
<dbReference type="PANTHER" id="PTHR38011:SF7">
    <property type="entry name" value="2,5-DIAMINO-6-RIBOSYLAMINO-4(3H)-PYRIMIDINONE 5'-PHOSPHATE REDUCTASE"/>
    <property type="match status" value="1"/>
</dbReference>
<feature type="domain" description="Bacterial bifunctional deaminase-reductase C-terminal" evidence="4">
    <location>
        <begin position="35"/>
        <end position="253"/>
    </location>
</feature>
<dbReference type="Pfam" id="PF01872">
    <property type="entry name" value="RibD_C"/>
    <property type="match status" value="1"/>
</dbReference>
<dbReference type="SUPFAM" id="SSF53597">
    <property type="entry name" value="Dihydrofolate reductase-like"/>
    <property type="match status" value="1"/>
</dbReference>
<dbReference type="GO" id="GO:0008703">
    <property type="term" value="F:5-amino-6-(5-phosphoribosylamino)uracil reductase activity"/>
    <property type="evidence" value="ECO:0007669"/>
    <property type="project" value="InterPro"/>
</dbReference>
<evidence type="ECO:0000313" key="6">
    <source>
        <dbReference type="Proteomes" id="UP000306585"/>
    </source>
</evidence>
<dbReference type="AlphaFoldDB" id="A0A5R9H3J0"/>
<dbReference type="InterPro" id="IPR050765">
    <property type="entry name" value="Riboflavin_Biosynth_HTPR"/>
</dbReference>
<keyword evidence="2" id="KW-0521">NADP</keyword>
<dbReference type="InterPro" id="IPR024072">
    <property type="entry name" value="DHFR-like_dom_sf"/>
</dbReference>